<comment type="caution">
    <text evidence="2">The sequence shown here is derived from an EMBL/GenBank/DDBJ whole genome shotgun (WGS) entry which is preliminary data.</text>
</comment>
<accession>A0A2G8JDL6</accession>
<organism evidence="2 3">
    <name type="scientific">Stichopus japonicus</name>
    <name type="common">Sea cucumber</name>
    <dbReference type="NCBI Taxonomy" id="307972"/>
    <lineage>
        <taxon>Eukaryota</taxon>
        <taxon>Metazoa</taxon>
        <taxon>Echinodermata</taxon>
        <taxon>Eleutherozoa</taxon>
        <taxon>Echinozoa</taxon>
        <taxon>Holothuroidea</taxon>
        <taxon>Aspidochirotacea</taxon>
        <taxon>Aspidochirotida</taxon>
        <taxon>Stichopodidae</taxon>
        <taxon>Apostichopus</taxon>
    </lineage>
</organism>
<dbReference type="AlphaFoldDB" id="A0A2G8JDL6"/>
<feature type="region of interest" description="Disordered" evidence="1">
    <location>
        <begin position="172"/>
        <end position="238"/>
    </location>
</feature>
<feature type="region of interest" description="Disordered" evidence="1">
    <location>
        <begin position="456"/>
        <end position="590"/>
    </location>
</feature>
<evidence type="ECO:0000256" key="1">
    <source>
        <dbReference type="SAM" id="MobiDB-lite"/>
    </source>
</evidence>
<dbReference type="EMBL" id="MRZV01002384">
    <property type="protein sequence ID" value="PIK33851.1"/>
    <property type="molecule type" value="Genomic_DNA"/>
</dbReference>
<feature type="compositionally biased region" description="Polar residues" evidence="1">
    <location>
        <begin position="136"/>
        <end position="148"/>
    </location>
</feature>
<feature type="compositionally biased region" description="Polar residues" evidence="1">
    <location>
        <begin position="274"/>
        <end position="284"/>
    </location>
</feature>
<feature type="compositionally biased region" description="Polar residues" evidence="1">
    <location>
        <begin position="1"/>
        <end position="15"/>
    </location>
</feature>
<feature type="non-terminal residue" evidence="2">
    <location>
        <position position="1"/>
    </location>
</feature>
<feature type="compositionally biased region" description="Acidic residues" evidence="1">
    <location>
        <begin position="366"/>
        <end position="391"/>
    </location>
</feature>
<feature type="compositionally biased region" description="Polar residues" evidence="1">
    <location>
        <begin position="484"/>
        <end position="494"/>
    </location>
</feature>
<keyword evidence="3" id="KW-1185">Reference proteome</keyword>
<feature type="compositionally biased region" description="Basic and acidic residues" evidence="1">
    <location>
        <begin position="517"/>
        <end position="526"/>
    </location>
</feature>
<proteinExistence type="predicted"/>
<feature type="compositionally biased region" description="Basic and acidic residues" evidence="1">
    <location>
        <begin position="342"/>
        <end position="364"/>
    </location>
</feature>
<feature type="compositionally biased region" description="Basic and acidic residues" evidence="1">
    <location>
        <begin position="297"/>
        <end position="308"/>
    </location>
</feature>
<feature type="region of interest" description="Disordered" evidence="1">
    <location>
        <begin position="1"/>
        <end position="34"/>
    </location>
</feature>
<sequence>KLTQSGSVGSVSQTKELPLLTSRSHEKGGKLISRNARKAMSVCSQYRYLGPARVLQSQSVGGQDEGEEVKSEQVRRFKEEQKSLDHTRHLKRVSEIATYQHRVDRMYYMCGSRVRIQERYDVDNEELEKLRAFSLARSQSRATRQTPIYPTADPDLTLDLLSGTVSRSAYLDHNRKEIGDNQDDEKTENEKTENETVAFSKEDDLSNLRIDGRGTKQDKDTLMGGGGDKSSQEENVRNSHENMLDAQEHINDSHEDIQNLGGSSTVPSAGGDISTANVGNTFVTQEKLEENEEMDSIDAKDNREKLDVEVPLDGVGISDGGMKTPGGDLTSEINNQEGGSDASKDGTDVKDVKELKGEDGKGVGDEILEEEAEDEEANDEEDVEEESEEILLTDRTGDSVPEEGPSESELTEKMKMNHQEVGYGIVLDSTPFHASKKQIYDNTTFENPALKQFEDLATLSKDVPDPGSTTGLLPPDFTPRTDDQSSYISDTSDALISKMEDDLQSKDRLSDNLSRVGHLEDSRLDQDLLGEDNEDEGTRNWDNGVFGEVLNDEEKKQKEQMVEKRRKEKAEAKERQKKMKKETTGEEKTADVIPRKLNVRRLVSFFRFG</sequence>
<reference evidence="2 3" key="1">
    <citation type="journal article" date="2017" name="PLoS Biol.">
        <title>The sea cucumber genome provides insights into morphological evolution and visceral regeneration.</title>
        <authorList>
            <person name="Zhang X."/>
            <person name="Sun L."/>
            <person name="Yuan J."/>
            <person name="Sun Y."/>
            <person name="Gao Y."/>
            <person name="Zhang L."/>
            <person name="Li S."/>
            <person name="Dai H."/>
            <person name="Hamel J.F."/>
            <person name="Liu C."/>
            <person name="Yu Y."/>
            <person name="Liu S."/>
            <person name="Lin W."/>
            <person name="Guo K."/>
            <person name="Jin S."/>
            <person name="Xu P."/>
            <person name="Storey K.B."/>
            <person name="Huan P."/>
            <person name="Zhang T."/>
            <person name="Zhou Y."/>
            <person name="Zhang J."/>
            <person name="Lin C."/>
            <person name="Li X."/>
            <person name="Xing L."/>
            <person name="Huo D."/>
            <person name="Sun M."/>
            <person name="Wang L."/>
            <person name="Mercier A."/>
            <person name="Li F."/>
            <person name="Yang H."/>
            <person name="Xiang J."/>
        </authorList>
    </citation>
    <scope>NUCLEOTIDE SEQUENCE [LARGE SCALE GENOMIC DNA]</scope>
    <source>
        <strain evidence="2">Shaxun</strain>
        <tissue evidence="2">Muscle</tissue>
    </source>
</reference>
<name>A0A2G8JDL6_STIJA</name>
<feature type="compositionally biased region" description="Basic and acidic residues" evidence="1">
    <location>
        <begin position="188"/>
        <end position="221"/>
    </location>
</feature>
<feature type="compositionally biased region" description="Basic and acidic residues" evidence="1">
    <location>
        <begin position="552"/>
        <end position="574"/>
    </location>
</feature>
<feature type="region of interest" description="Disordered" evidence="1">
    <location>
        <begin position="255"/>
        <end position="417"/>
    </location>
</feature>
<protein>
    <submittedName>
        <fullName evidence="2">Uncharacterized protein</fullName>
    </submittedName>
</protein>
<evidence type="ECO:0000313" key="3">
    <source>
        <dbReference type="Proteomes" id="UP000230750"/>
    </source>
</evidence>
<feature type="compositionally biased region" description="Basic and acidic residues" evidence="1">
    <location>
        <begin position="498"/>
        <end position="510"/>
    </location>
</feature>
<dbReference type="Proteomes" id="UP000230750">
    <property type="component" value="Unassembled WGS sequence"/>
</dbReference>
<feature type="region of interest" description="Disordered" evidence="1">
    <location>
        <begin position="136"/>
        <end position="156"/>
    </location>
</feature>
<dbReference type="STRING" id="307972.A0A2G8JDL6"/>
<feature type="compositionally biased region" description="Basic and acidic residues" evidence="1">
    <location>
        <begin position="581"/>
        <end position="590"/>
    </location>
</feature>
<gene>
    <name evidence="2" type="ORF">BSL78_29330</name>
</gene>
<evidence type="ECO:0000313" key="2">
    <source>
        <dbReference type="EMBL" id="PIK33851.1"/>
    </source>
</evidence>
<dbReference type="OrthoDB" id="10072401at2759"/>